<dbReference type="AlphaFoldDB" id="A0A0L8H7Z7"/>
<reference evidence="1" key="1">
    <citation type="submission" date="2015-07" db="EMBL/GenBank/DDBJ databases">
        <title>MeaNS - Measles Nucleotide Surveillance Program.</title>
        <authorList>
            <person name="Tran T."/>
            <person name="Druce J."/>
        </authorList>
    </citation>
    <scope>NUCLEOTIDE SEQUENCE</scope>
    <source>
        <strain evidence="1">UCB-OBI-ISO-001</strain>
        <tissue evidence="1">Gonad</tissue>
    </source>
</reference>
<evidence type="ECO:0000313" key="1">
    <source>
        <dbReference type="EMBL" id="KOF85322.1"/>
    </source>
</evidence>
<accession>A0A0L8H7Z7</accession>
<gene>
    <name evidence="1" type="ORF">OCBIM_22020530mg</name>
</gene>
<dbReference type="EMBL" id="KQ418922">
    <property type="protein sequence ID" value="KOF85322.1"/>
    <property type="molecule type" value="Genomic_DNA"/>
</dbReference>
<proteinExistence type="predicted"/>
<sequence length="77" mass="8598">MRADMGWGLKLIVCSHMAEVGQGHTLFEINNISFSQSNCPSLYFGLLSICLFTYNFKGTMLPMCDKGNYVTLLNITP</sequence>
<protein>
    <submittedName>
        <fullName evidence="1">Uncharacterized protein</fullName>
    </submittedName>
</protein>
<organism evidence="1">
    <name type="scientific">Octopus bimaculoides</name>
    <name type="common">California two-spotted octopus</name>
    <dbReference type="NCBI Taxonomy" id="37653"/>
    <lineage>
        <taxon>Eukaryota</taxon>
        <taxon>Metazoa</taxon>
        <taxon>Spiralia</taxon>
        <taxon>Lophotrochozoa</taxon>
        <taxon>Mollusca</taxon>
        <taxon>Cephalopoda</taxon>
        <taxon>Coleoidea</taxon>
        <taxon>Octopodiformes</taxon>
        <taxon>Octopoda</taxon>
        <taxon>Incirrata</taxon>
        <taxon>Octopodidae</taxon>
        <taxon>Octopus</taxon>
    </lineage>
</organism>
<name>A0A0L8H7Z7_OCTBM</name>